<dbReference type="InterPro" id="IPR036465">
    <property type="entry name" value="vWFA_dom_sf"/>
</dbReference>
<feature type="transmembrane region" description="Helical" evidence="2">
    <location>
        <begin position="50"/>
        <end position="72"/>
    </location>
</feature>
<protein>
    <submittedName>
        <fullName evidence="4">von Willebrand factor type A domain protein</fullName>
    </submittedName>
</protein>
<dbReference type="Pfam" id="PF00092">
    <property type="entry name" value="VWA"/>
    <property type="match status" value="1"/>
</dbReference>
<name>A0A5C5XLJ5_9PLAN</name>
<evidence type="ECO:0000256" key="2">
    <source>
        <dbReference type="SAM" id="Phobius"/>
    </source>
</evidence>
<evidence type="ECO:0000256" key="1">
    <source>
        <dbReference type="SAM" id="MobiDB-lite"/>
    </source>
</evidence>
<dbReference type="OrthoDB" id="219385at2"/>
<sequence>MSPAPSKSGTKKSGKAWRTKSASSRSIQHQWQVRGELGNRGTFRRSWRRIMFLWGIVAGLLLTLVLFAYLVLFAPQKTPLLMMVSLDYAWPYGPNCWAEEDLQRFKSLNGRNLELYPVGEDQMRRAEWLTDFSRKLVNAEFQHSGNQPILIYVSMHGSVDADGNPCLIPPNSSPVDTSTWIPVSELLKEIKRLELNLEQPVMLFMDCNKRITNWDRGLVYNSFAVALANTVRDAAMPNLFVLNSTSSGQQSNFSEGLQGSIFGDSVARALSGEADLTRNQGNGDRQLQLSEIMSFVESRVSNWSLKSRGQRQTPMLTPDHGNNVSLGWAISDLKIASPPNRSGDRVSLAIENLYELWQSYEQVSRSDLLRLSPIATTRFIQDLCWCEKALISGNYYLTRVEEKLLTLKKQFSQIQQGITYQNAKNKGDAWKSTPGPIGHTVALNQYFGRADATTLSFVQTLDELIQNYTASALAEFLKNAPPEFDQFVDIRFLKIVQQMADEQTISNRELMTTVLKTQQQCRNLALLPDQRILSRIETAWGPIEKRRRQLEDDLLVGKGSLSDWQKLQATIDDFELYVNKLGGFYALSDQAQADIPFYARWLADASHLDSLFKHHIELAEQLLAPALNANLQLQQFLNENPGENIALDQERLQTTAQGLTLLLSKLQQSFTGEATLETAEAAWVIENFKANQGLLHVPILFPVNNEDKLSGAQQRKALYLITRRMSKHFESQAPIQITKITPQADPILKGASQNDSLRSLLETTKNLIRDLVASAKDFQQFEDESNTERSIENFESFIRLVLESYPEKNRLQIEESRTHGKDVRTLLTQAASRSRQLASYWHPHLESSAVDELLKFDSSNFIMWQLELVLDDFLGGATAINPPFFQQAAHHYLDYFNHLHLMDVELTLDRKQLQELLNQRVLAAQNGLKLTGTRSLVIDGNVFGSFEIDLQSGSRTAFQALPDMQGQLVIVEDKMPCTAPQSAKINSSLQTNSQVHQFELGTDLTLHAKAAKQVQGLFQFRGHEIFTPLDVTMPAGQQADIYYPTSLHADVTVIDNQANPISVMIVLDCSQSMNANIPWESSGKELTKFNAAMAATGQILNSLANLPEARVGLVLYGHRVGWNTASPTQILRQTKYALPIPDVLYPYEDYEIVLPFGRFGKSEDASLQKILQTVQPWGETPLYLSIQSALREMNSKSLGGKQQIIVITDGINKQLNPSADKYVSLSTLLNEDFGQTAVNIVGFGIEAADSQTAASEFEQLASRTGGEYLEINDAGSLLQKASGYFNKQEYTVSAGEQTFVDQKSFSQPAGQPVRLDIEFNQRIPASVNFNGYQAGLVLTPGDHFQLVTNPQERRLDSLPYTNRSPSFTNLRNASGKSRYQLGVHRPILTRESMNIELSLQDVDSKPICKPTAYRVILRPISKQRILDQQQYLIAGNAFMTDKPAPVISISALNWPREATSVQVTCSILEEVIPVDSYSTLAQLKTDPRVALLDAKLVREDPNLLILVQNLGSTSLLIKPTETLISTQTEVDSQNELLITRLYFTTPMDQEQVKKLKFHVLETSQQSWLHNYATPVTVPVDIEDTLKPRTGPFLLR</sequence>
<dbReference type="SUPFAM" id="SSF53300">
    <property type="entry name" value="vWA-like"/>
    <property type="match status" value="1"/>
</dbReference>
<keyword evidence="2" id="KW-0812">Transmembrane</keyword>
<comment type="caution">
    <text evidence="4">The sequence shown here is derived from an EMBL/GenBank/DDBJ whole genome shotgun (WGS) entry which is preliminary data.</text>
</comment>
<gene>
    <name evidence="4" type="ORF">Pan54_40740</name>
</gene>
<dbReference type="InterPro" id="IPR002035">
    <property type="entry name" value="VWF_A"/>
</dbReference>
<evidence type="ECO:0000313" key="5">
    <source>
        <dbReference type="Proteomes" id="UP000316095"/>
    </source>
</evidence>
<proteinExistence type="predicted"/>
<feature type="domain" description="VWFA" evidence="3">
    <location>
        <begin position="1062"/>
        <end position="1288"/>
    </location>
</feature>
<keyword evidence="2" id="KW-0472">Membrane</keyword>
<dbReference type="SMART" id="SM00327">
    <property type="entry name" value="VWA"/>
    <property type="match status" value="1"/>
</dbReference>
<dbReference type="EMBL" id="SJPG01000001">
    <property type="protein sequence ID" value="TWT63321.1"/>
    <property type="molecule type" value="Genomic_DNA"/>
</dbReference>
<dbReference type="PROSITE" id="PS50234">
    <property type="entry name" value="VWFA"/>
    <property type="match status" value="1"/>
</dbReference>
<accession>A0A5C5XLJ5</accession>
<organism evidence="4 5">
    <name type="scientific">Rubinisphaera italica</name>
    <dbReference type="NCBI Taxonomy" id="2527969"/>
    <lineage>
        <taxon>Bacteria</taxon>
        <taxon>Pseudomonadati</taxon>
        <taxon>Planctomycetota</taxon>
        <taxon>Planctomycetia</taxon>
        <taxon>Planctomycetales</taxon>
        <taxon>Planctomycetaceae</taxon>
        <taxon>Rubinisphaera</taxon>
    </lineage>
</organism>
<keyword evidence="2" id="KW-1133">Transmembrane helix</keyword>
<reference evidence="4 5" key="1">
    <citation type="submission" date="2019-02" db="EMBL/GenBank/DDBJ databases">
        <title>Deep-cultivation of Planctomycetes and their phenomic and genomic characterization uncovers novel biology.</title>
        <authorList>
            <person name="Wiegand S."/>
            <person name="Jogler M."/>
            <person name="Boedeker C."/>
            <person name="Pinto D."/>
            <person name="Vollmers J."/>
            <person name="Rivas-Marin E."/>
            <person name="Kohn T."/>
            <person name="Peeters S.H."/>
            <person name="Heuer A."/>
            <person name="Rast P."/>
            <person name="Oberbeckmann S."/>
            <person name="Bunk B."/>
            <person name="Jeske O."/>
            <person name="Meyerdierks A."/>
            <person name="Storesund J.E."/>
            <person name="Kallscheuer N."/>
            <person name="Luecker S."/>
            <person name="Lage O.M."/>
            <person name="Pohl T."/>
            <person name="Merkel B.J."/>
            <person name="Hornburger P."/>
            <person name="Mueller R.-W."/>
            <person name="Bruemmer F."/>
            <person name="Labrenz M."/>
            <person name="Spormann A.M."/>
            <person name="Op Den Camp H."/>
            <person name="Overmann J."/>
            <person name="Amann R."/>
            <person name="Jetten M.S.M."/>
            <person name="Mascher T."/>
            <person name="Medema M.H."/>
            <person name="Devos D.P."/>
            <person name="Kaster A.-K."/>
            <person name="Ovreas L."/>
            <person name="Rohde M."/>
            <person name="Galperin M.Y."/>
            <person name="Jogler C."/>
        </authorList>
    </citation>
    <scope>NUCLEOTIDE SEQUENCE [LARGE SCALE GENOMIC DNA]</scope>
    <source>
        <strain evidence="4 5">Pan54</strain>
    </source>
</reference>
<dbReference type="Proteomes" id="UP000316095">
    <property type="component" value="Unassembled WGS sequence"/>
</dbReference>
<dbReference type="Gene3D" id="3.40.50.410">
    <property type="entry name" value="von Willebrand factor, type A domain"/>
    <property type="match status" value="1"/>
</dbReference>
<feature type="compositionally biased region" description="Basic residues" evidence="1">
    <location>
        <begin position="9"/>
        <end position="18"/>
    </location>
</feature>
<evidence type="ECO:0000313" key="4">
    <source>
        <dbReference type="EMBL" id="TWT63321.1"/>
    </source>
</evidence>
<feature type="region of interest" description="Disordered" evidence="1">
    <location>
        <begin position="1"/>
        <end position="27"/>
    </location>
</feature>
<dbReference type="RefSeq" id="WP_146505085.1">
    <property type="nucleotide sequence ID" value="NZ_SJPG01000001.1"/>
</dbReference>
<evidence type="ECO:0000259" key="3">
    <source>
        <dbReference type="PROSITE" id="PS50234"/>
    </source>
</evidence>
<keyword evidence="5" id="KW-1185">Reference proteome</keyword>